<evidence type="ECO:0000256" key="4">
    <source>
        <dbReference type="ARBA" id="ARBA00022989"/>
    </source>
</evidence>
<dbReference type="AlphaFoldDB" id="A0A517QT09"/>
<evidence type="ECO:0000256" key="6">
    <source>
        <dbReference type="SAM" id="Phobius"/>
    </source>
</evidence>
<reference evidence="8 9" key="1">
    <citation type="submission" date="2019-02" db="EMBL/GenBank/DDBJ databases">
        <title>Deep-cultivation of Planctomycetes and their phenomic and genomic characterization uncovers novel biology.</title>
        <authorList>
            <person name="Wiegand S."/>
            <person name="Jogler M."/>
            <person name="Boedeker C."/>
            <person name="Pinto D."/>
            <person name="Vollmers J."/>
            <person name="Rivas-Marin E."/>
            <person name="Kohn T."/>
            <person name="Peeters S.H."/>
            <person name="Heuer A."/>
            <person name="Rast P."/>
            <person name="Oberbeckmann S."/>
            <person name="Bunk B."/>
            <person name="Jeske O."/>
            <person name="Meyerdierks A."/>
            <person name="Storesund J.E."/>
            <person name="Kallscheuer N."/>
            <person name="Luecker S."/>
            <person name="Lage O.M."/>
            <person name="Pohl T."/>
            <person name="Merkel B.J."/>
            <person name="Hornburger P."/>
            <person name="Mueller R.-W."/>
            <person name="Bruemmer F."/>
            <person name="Labrenz M."/>
            <person name="Spormann A.M."/>
            <person name="Op den Camp H."/>
            <person name="Overmann J."/>
            <person name="Amann R."/>
            <person name="Jetten M.S.M."/>
            <person name="Mascher T."/>
            <person name="Medema M.H."/>
            <person name="Devos D.P."/>
            <person name="Kaster A.-K."/>
            <person name="Ovreas L."/>
            <person name="Rohde M."/>
            <person name="Galperin M.Y."/>
            <person name="Jogler C."/>
        </authorList>
    </citation>
    <scope>NUCLEOTIDE SEQUENCE [LARGE SCALE GENOMIC DNA]</scope>
    <source>
        <strain evidence="8 9">Mal48</strain>
    </source>
</reference>
<evidence type="ECO:0000259" key="7">
    <source>
        <dbReference type="Pfam" id="PF00482"/>
    </source>
</evidence>
<keyword evidence="2" id="KW-1003">Cell membrane</keyword>
<gene>
    <name evidence="8" type="ORF">Mal48_40570</name>
</gene>
<organism evidence="8 9">
    <name type="scientific">Thalassoglobus polymorphus</name>
    <dbReference type="NCBI Taxonomy" id="2527994"/>
    <lineage>
        <taxon>Bacteria</taxon>
        <taxon>Pseudomonadati</taxon>
        <taxon>Planctomycetota</taxon>
        <taxon>Planctomycetia</taxon>
        <taxon>Planctomycetales</taxon>
        <taxon>Planctomycetaceae</taxon>
        <taxon>Thalassoglobus</taxon>
    </lineage>
</organism>
<dbReference type="InterPro" id="IPR018076">
    <property type="entry name" value="T2SS_GspF_dom"/>
</dbReference>
<dbReference type="RefSeq" id="WP_145203268.1">
    <property type="nucleotide sequence ID" value="NZ_CP036267.1"/>
</dbReference>
<dbReference type="InterPro" id="IPR042094">
    <property type="entry name" value="T2SS_GspF_sf"/>
</dbReference>
<feature type="transmembrane region" description="Helical" evidence="6">
    <location>
        <begin position="76"/>
        <end position="96"/>
    </location>
</feature>
<sequence>MATTTVLRQPEFAGILRDEEVFAIENDNSLGNRINGWFDNLMLQSGLGITPGMILALSLCSAFTVGGFIFVLQENLLTTAFGAAFGSLLPILITIITRSRRQSKITSQLPPMIDELARAAKTGRSLEKSLALVAHDTPSPLGDELLYCTRKLEMGLSVENSLKELPQRTGVVATSVLVTALSVHMQTGGDLVKVLERLSQTLRDRIQFLGRLKAATAASRATAVLMIVLPPAIVGFFVLRDGEYLTTLLESTWGMRITVTAVVLELIGAMWVLRILKTSEKV</sequence>
<evidence type="ECO:0000256" key="1">
    <source>
        <dbReference type="ARBA" id="ARBA00004651"/>
    </source>
</evidence>
<keyword evidence="9" id="KW-1185">Reference proteome</keyword>
<evidence type="ECO:0000256" key="3">
    <source>
        <dbReference type="ARBA" id="ARBA00022692"/>
    </source>
</evidence>
<feature type="transmembrane region" description="Helical" evidence="6">
    <location>
        <begin position="221"/>
        <end position="239"/>
    </location>
</feature>
<keyword evidence="3 6" id="KW-0812">Transmembrane</keyword>
<dbReference type="PANTHER" id="PTHR35007:SF1">
    <property type="entry name" value="PILUS ASSEMBLY PROTEIN"/>
    <property type="match status" value="1"/>
</dbReference>
<proteinExistence type="predicted"/>
<dbReference type="Proteomes" id="UP000315724">
    <property type="component" value="Chromosome"/>
</dbReference>
<keyword evidence="4 6" id="KW-1133">Transmembrane helix</keyword>
<evidence type="ECO:0000313" key="9">
    <source>
        <dbReference type="Proteomes" id="UP000315724"/>
    </source>
</evidence>
<dbReference type="Pfam" id="PF00482">
    <property type="entry name" value="T2SSF"/>
    <property type="match status" value="1"/>
</dbReference>
<dbReference type="KEGG" id="tpol:Mal48_40570"/>
<keyword evidence="5 6" id="KW-0472">Membrane</keyword>
<protein>
    <submittedName>
        <fullName evidence="8">Bacterial type II secretion system protein F domain protein</fullName>
    </submittedName>
</protein>
<feature type="transmembrane region" description="Helical" evidence="6">
    <location>
        <begin position="251"/>
        <end position="273"/>
    </location>
</feature>
<dbReference type="EMBL" id="CP036267">
    <property type="protein sequence ID" value="QDT34785.1"/>
    <property type="molecule type" value="Genomic_DNA"/>
</dbReference>
<evidence type="ECO:0000313" key="8">
    <source>
        <dbReference type="EMBL" id="QDT34785.1"/>
    </source>
</evidence>
<dbReference type="GO" id="GO:0005886">
    <property type="term" value="C:plasma membrane"/>
    <property type="evidence" value="ECO:0007669"/>
    <property type="project" value="UniProtKB-SubCell"/>
</dbReference>
<dbReference type="OrthoDB" id="261155at2"/>
<dbReference type="PANTHER" id="PTHR35007">
    <property type="entry name" value="INTEGRAL MEMBRANE PROTEIN-RELATED"/>
    <property type="match status" value="1"/>
</dbReference>
<evidence type="ECO:0000256" key="2">
    <source>
        <dbReference type="ARBA" id="ARBA00022475"/>
    </source>
</evidence>
<comment type="subcellular location">
    <subcellularLocation>
        <location evidence="1">Cell membrane</location>
        <topology evidence="1">Multi-pass membrane protein</topology>
    </subcellularLocation>
</comment>
<feature type="domain" description="Type II secretion system protein GspF" evidence="7">
    <location>
        <begin position="113"/>
        <end position="238"/>
    </location>
</feature>
<dbReference type="Gene3D" id="1.20.81.30">
    <property type="entry name" value="Type II secretion system (T2SS), domain F"/>
    <property type="match status" value="1"/>
</dbReference>
<accession>A0A517QT09</accession>
<evidence type="ECO:0000256" key="5">
    <source>
        <dbReference type="ARBA" id="ARBA00023136"/>
    </source>
</evidence>
<feature type="transmembrane region" description="Helical" evidence="6">
    <location>
        <begin position="47"/>
        <end position="70"/>
    </location>
</feature>
<name>A0A517QT09_9PLAN</name>